<dbReference type="AlphaFoldDB" id="M3JX60"/>
<name>M3JX60_CANMX</name>
<dbReference type="HOGENOM" id="CLU_2049395_0_0_1"/>
<dbReference type="EMBL" id="AOGT01001535">
    <property type="protein sequence ID" value="EMG47510.1"/>
    <property type="molecule type" value="Genomic_DNA"/>
</dbReference>
<proteinExistence type="predicted"/>
<dbReference type="OrthoDB" id="4028065at2759"/>
<sequence>MGRAPVFKHKYGPPLPDYYYYPEYNRFYKIIIYEEEDEIRDCLNREYQCVYIIQTYRGVLRLQYDEPPYYNFNQHEIMDRSKDNLEYISFLQAKSGDLWERINRHMEQTDHSKCEIN</sequence>
<organism evidence="1 2">
    <name type="scientific">Candida maltosa (strain Xu316)</name>
    <name type="common">Yeast</name>
    <dbReference type="NCBI Taxonomy" id="1245528"/>
    <lineage>
        <taxon>Eukaryota</taxon>
        <taxon>Fungi</taxon>
        <taxon>Dikarya</taxon>
        <taxon>Ascomycota</taxon>
        <taxon>Saccharomycotina</taxon>
        <taxon>Pichiomycetes</taxon>
        <taxon>Debaryomycetaceae</taxon>
        <taxon>Candida/Lodderomyces clade</taxon>
        <taxon>Candida</taxon>
    </lineage>
</organism>
<gene>
    <name evidence="1" type="ORF">G210_2132</name>
</gene>
<protein>
    <submittedName>
        <fullName evidence="1">Uncharacterized protein</fullName>
    </submittedName>
</protein>
<accession>M3JX60</accession>
<evidence type="ECO:0000313" key="1">
    <source>
        <dbReference type="EMBL" id="EMG47510.1"/>
    </source>
</evidence>
<comment type="caution">
    <text evidence="1">The sequence shown here is derived from an EMBL/GenBank/DDBJ whole genome shotgun (WGS) entry which is preliminary data.</text>
</comment>
<keyword evidence="2" id="KW-1185">Reference proteome</keyword>
<evidence type="ECO:0000313" key="2">
    <source>
        <dbReference type="Proteomes" id="UP000011777"/>
    </source>
</evidence>
<dbReference type="Proteomes" id="UP000011777">
    <property type="component" value="Unassembled WGS sequence"/>
</dbReference>
<reference evidence="1 2" key="1">
    <citation type="submission" date="2013-02" db="EMBL/GenBank/DDBJ databases">
        <title>Genome sequence of Candida maltosa Xu316, a potential industrial strain for xylitol and ethanol production.</title>
        <authorList>
            <person name="Yu J."/>
            <person name="Wang Q."/>
            <person name="Geng X."/>
            <person name="Bao W."/>
            <person name="He P."/>
            <person name="Cai J."/>
        </authorList>
    </citation>
    <scope>NUCLEOTIDE SEQUENCE [LARGE SCALE GENOMIC DNA]</scope>
    <source>
        <strain evidence="2">Xu316</strain>
    </source>
</reference>